<proteinExistence type="predicted"/>
<dbReference type="PROSITE" id="PS51257">
    <property type="entry name" value="PROKAR_LIPOPROTEIN"/>
    <property type="match status" value="1"/>
</dbReference>
<evidence type="ECO:0000313" key="3">
    <source>
        <dbReference type="WBParaSite" id="PSAMB.scaffold2417size23349.g17674.t1"/>
    </source>
</evidence>
<dbReference type="GO" id="GO:0030424">
    <property type="term" value="C:axon"/>
    <property type="evidence" value="ECO:0007669"/>
    <property type="project" value="TreeGrafter"/>
</dbReference>
<accession>A0A914VT45</accession>
<dbReference type="GO" id="GO:0043025">
    <property type="term" value="C:neuronal cell body"/>
    <property type="evidence" value="ECO:0007669"/>
    <property type="project" value="TreeGrafter"/>
</dbReference>
<dbReference type="GO" id="GO:0042048">
    <property type="term" value="P:olfactory behavior"/>
    <property type="evidence" value="ECO:0007669"/>
    <property type="project" value="TreeGrafter"/>
</dbReference>
<feature type="signal peptide" evidence="1">
    <location>
        <begin position="1"/>
        <end position="24"/>
    </location>
</feature>
<dbReference type="PANTHER" id="PTHR34722">
    <property type="entry name" value="HOMOLOG OF ODR-2 (TWO)-RELATED"/>
    <property type="match status" value="1"/>
</dbReference>
<dbReference type="InterPro" id="IPR010558">
    <property type="entry name" value="Ly-6-related"/>
</dbReference>
<keyword evidence="1" id="KW-0732">Signal</keyword>
<name>A0A914VT45_9BILA</name>
<sequence>MIRSNTAVIAVLVFIGFQVVTVSTYSCFECASPILRNNWQLTSYPVIYSDDKFQSACDSDDAPGTPVDCSSSSCIEMMMPTADGGYAMLRGCLEKLLGPDFRSNANNQNSANSFGNCSYGPVLDRKVNFLVGGKIVTADGYAGIHVCQTNDKEENGGKYCNNKMSLAKLTLKYTNPNANNMEKDPVKSFFNDVSDASNSDCQATPNTKVTCISCTSINDNGACDKNTKDTCTGTYCTKAFGKQGKMDVVKRGCSPINPYGSNTDACTWIDFQSKTPMGDGTVGGASRTKRDADLSYTYAANQCFCTGDRCNGASSITFAFFTILTPIFVAVKVL</sequence>
<dbReference type="Proteomes" id="UP000887566">
    <property type="component" value="Unplaced"/>
</dbReference>
<evidence type="ECO:0000313" key="2">
    <source>
        <dbReference type="Proteomes" id="UP000887566"/>
    </source>
</evidence>
<dbReference type="PANTHER" id="PTHR34722:SF9">
    <property type="entry name" value="HOMOLOG OF ODR-2 (TWO)"/>
    <property type="match status" value="1"/>
</dbReference>
<evidence type="ECO:0000256" key="1">
    <source>
        <dbReference type="SAM" id="SignalP"/>
    </source>
</evidence>
<organism evidence="2 3">
    <name type="scientific">Plectus sambesii</name>
    <dbReference type="NCBI Taxonomy" id="2011161"/>
    <lineage>
        <taxon>Eukaryota</taxon>
        <taxon>Metazoa</taxon>
        <taxon>Ecdysozoa</taxon>
        <taxon>Nematoda</taxon>
        <taxon>Chromadorea</taxon>
        <taxon>Plectida</taxon>
        <taxon>Plectina</taxon>
        <taxon>Plectoidea</taxon>
        <taxon>Plectidae</taxon>
        <taxon>Plectus</taxon>
    </lineage>
</organism>
<dbReference type="WBParaSite" id="PSAMB.scaffold2417size23349.g17674.t1">
    <property type="protein sequence ID" value="PSAMB.scaffold2417size23349.g17674.t1"/>
    <property type="gene ID" value="PSAMB.scaffold2417size23349.g17674"/>
</dbReference>
<protein>
    <submittedName>
        <fullName evidence="3">Uncharacterized protein</fullName>
    </submittedName>
</protein>
<dbReference type="GO" id="GO:1990834">
    <property type="term" value="P:response to odorant"/>
    <property type="evidence" value="ECO:0007669"/>
    <property type="project" value="TreeGrafter"/>
</dbReference>
<feature type="chain" id="PRO_5037241496" evidence="1">
    <location>
        <begin position="25"/>
        <end position="334"/>
    </location>
</feature>
<keyword evidence="2" id="KW-1185">Reference proteome</keyword>
<reference evidence="3" key="1">
    <citation type="submission" date="2022-11" db="UniProtKB">
        <authorList>
            <consortium name="WormBaseParasite"/>
        </authorList>
    </citation>
    <scope>IDENTIFICATION</scope>
</reference>
<dbReference type="AlphaFoldDB" id="A0A914VT45"/>